<feature type="compositionally biased region" description="Acidic residues" evidence="1">
    <location>
        <begin position="1"/>
        <end position="38"/>
    </location>
</feature>
<evidence type="ECO:0000256" key="1">
    <source>
        <dbReference type="SAM" id="MobiDB-lite"/>
    </source>
</evidence>
<dbReference type="EMBL" id="JXXR01000053">
    <property type="protein sequence ID" value="KJY66341.1"/>
    <property type="molecule type" value="Genomic_DNA"/>
</dbReference>
<reference evidence="2" key="1">
    <citation type="journal article" date="2015" name="BMC Genomics">
        <title>Genome mining reveals unlocked bioactive potential of marine Gram-negative bacteria.</title>
        <authorList>
            <person name="Machado H."/>
            <person name="Sonnenschein E.C."/>
            <person name="Melchiorsen J."/>
            <person name="Gram L."/>
        </authorList>
    </citation>
    <scope>NUCLEOTIDE SEQUENCE</scope>
    <source>
        <strain evidence="2">S2052</strain>
    </source>
</reference>
<dbReference type="AlphaFoldDB" id="A0A837G1S9"/>
<feature type="region of interest" description="Disordered" evidence="1">
    <location>
        <begin position="1"/>
        <end position="133"/>
    </location>
</feature>
<dbReference type="RefSeq" id="WP_045987595.1">
    <property type="nucleotide sequence ID" value="NZ_JXXS01000062.1"/>
</dbReference>
<protein>
    <submittedName>
        <fullName evidence="2">Uncharacterized protein</fullName>
    </submittedName>
</protein>
<name>A0A837G1S9_9VIBR</name>
<evidence type="ECO:0000313" key="2">
    <source>
        <dbReference type="EMBL" id="KJY66341.1"/>
    </source>
</evidence>
<gene>
    <name evidence="2" type="ORF">TW71_24945</name>
</gene>
<feature type="compositionally biased region" description="Acidic residues" evidence="1">
    <location>
        <begin position="61"/>
        <end position="85"/>
    </location>
</feature>
<organism evidence="2">
    <name type="scientific">Vibrio coralliilyticus</name>
    <dbReference type="NCBI Taxonomy" id="190893"/>
    <lineage>
        <taxon>Bacteria</taxon>
        <taxon>Pseudomonadati</taxon>
        <taxon>Pseudomonadota</taxon>
        <taxon>Gammaproteobacteria</taxon>
        <taxon>Vibrionales</taxon>
        <taxon>Vibrionaceae</taxon>
        <taxon>Vibrio</taxon>
    </lineage>
</organism>
<feature type="non-terminal residue" evidence="2">
    <location>
        <position position="1"/>
    </location>
</feature>
<accession>A0A837G1S9</accession>
<feature type="non-terminal residue" evidence="2">
    <location>
        <position position="133"/>
    </location>
</feature>
<comment type="caution">
    <text evidence="2">The sequence shown here is derived from an EMBL/GenBank/DDBJ whole genome shotgun (WGS) entry which is preliminary data.</text>
</comment>
<sequence length="133" mass="14697">EPEPEPEEDDWLTSAIDEVENPELAEESEFDLAEDENQDALSSDVEPLELDEPEATGSESEHEDEDDWLTSAIDEVENPSSELEESHEVPVTSSTQLDESTAIAAEENAPVEEDLLAQQEQTDTPSEETPETP</sequence>
<proteinExistence type="predicted"/>